<dbReference type="PROSITE" id="PS50855">
    <property type="entry name" value="COX1"/>
    <property type="match status" value="1"/>
</dbReference>
<keyword evidence="15 19" id="KW-0472">Membrane</keyword>
<dbReference type="GO" id="GO:0005886">
    <property type="term" value="C:plasma membrane"/>
    <property type="evidence" value="ECO:0007669"/>
    <property type="project" value="UniProtKB-SubCell"/>
</dbReference>
<evidence type="ECO:0000313" key="23">
    <source>
        <dbReference type="Proteomes" id="UP000316252"/>
    </source>
</evidence>
<keyword evidence="10" id="KW-1278">Translocase</keyword>
<dbReference type="PANTHER" id="PTHR10422:SF18">
    <property type="entry name" value="CYTOCHROME C OXIDASE SUBUNIT 1"/>
    <property type="match status" value="1"/>
</dbReference>
<dbReference type="GO" id="GO:0022904">
    <property type="term" value="P:respiratory electron transport chain"/>
    <property type="evidence" value="ECO:0007669"/>
    <property type="project" value="TreeGrafter"/>
</dbReference>
<evidence type="ECO:0000256" key="3">
    <source>
        <dbReference type="ARBA" id="ARBA00009578"/>
    </source>
</evidence>
<feature type="transmembrane region" description="Helical" evidence="19">
    <location>
        <begin position="247"/>
        <end position="268"/>
    </location>
</feature>
<accession>A0A506Y654</accession>
<feature type="transmembrane region" description="Helical" evidence="19">
    <location>
        <begin position="34"/>
        <end position="56"/>
    </location>
</feature>
<feature type="transmembrane region" description="Helical" evidence="19">
    <location>
        <begin position="114"/>
        <end position="134"/>
    </location>
</feature>
<dbReference type="InterPro" id="IPR036927">
    <property type="entry name" value="Cyt_c_oxase-like_su1_sf"/>
</dbReference>
<feature type="transmembrane region" description="Helical" evidence="19">
    <location>
        <begin position="465"/>
        <end position="486"/>
    </location>
</feature>
<dbReference type="InterPro" id="IPR014241">
    <property type="entry name" value="Cyt_c_oxidase_su1_bac"/>
</dbReference>
<evidence type="ECO:0000256" key="10">
    <source>
        <dbReference type="ARBA" id="ARBA00022967"/>
    </source>
</evidence>
<gene>
    <name evidence="22" type="primary">ctaD</name>
    <name evidence="22" type="ORF">FJ657_02130</name>
</gene>
<protein>
    <recommendedName>
        <fullName evidence="19">Cytochrome c oxidase subunit 1</fullName>
        <ecNumber evidence="19">7.1.1.9</ecNumber>
    </recommendedName>
</protein>
<evidence type="ECO:0000256" key="9">
    <source>
        <dbReference type="ARBA" id="ARBA00022723"/>
    </source>
</evidence>
<keyword evidence="5 19" id="KW-1003">Cell membrane</keyword>
<evidence type="ECO:0000256" key="12">
    <source>
        <dbReference type="ARBA" id="ARBA00022989"/>
    </source>
</evidence>
<evidence type="ECO:0000256" key="14">
    <source>
        <dbReference type="ARBA" id="ARBA00023008"/>
    </source>
</evidence>
<keyword evidence="13 19" id="KW-0408">Iron</keyword>
<comment type="subcellular location">
    <subcellularLocation>
        <location evidence="1 19">Cell membrane</location>
        <topology evidence="1 19">Multi-pass membrane protein</topology>
    </subcellularLocation>
</comment>
<feature type="transmembrane region" description="Helical" evidence="19">
    <location>
        <begin position="385"/>
        <end position="411"/>
    </location>
</feature>
<evidence type="ECO:0000313" key="22">
    <source>
        <dbReference type="EMBL" id="TPW77502.1"/>
    </source>
</evidence>
<feature type="transmembrane region" description="Helical" evidence="19">
    <location>
        <begin position="315"/>
        <end position="339"/>
    </location>
</feature>
<dbReference type="GO" id="GO:0015990">
    <property type="term" value="P:electron transport coupled proton transport"/>
    <property type="evidence" value="ECO:0007669"/>
    <property type="project" value="InterPro"/>
</dbReference>
<dbReference type="RefSeq" id="WP_141162030.1">
    <property type="nucleotide sequence ID" value="NZ_VHQG01000001.1"/>
</dbReference>
<comment type="pathway">
    <text evidence="2 19">Energy metabolism; oxidative phosphorylation.</text>
</comment>
<evidence type="ECO:0000259" key="21">
    <source>
        <dbReference type="PROSITE" id="PS50855"/>
    </source>
</evidence>
<keyword evidence="6 18" id="KW-0349">Heme</keyword>
<evidence type="ECO:0000256" key="8">
    <source>
        <dbReference type="ARBA" id="ARBA00022692"/>
    </source>
</evidence>
<evidence type="ECO:0000256" key="20">
    <source>
        <dbReference type="SAM" id="MobiDB-lite"/>
    </source>
</evidence>
<keyword evidence="14 19" id="KW-0186">Copper</keyword>
<evidence type="ECO:0000256" key="1">
    <source>
        <dbReference type="ARBA" id="ARBA00004651"/>
    </source>
</evidence>
<dbReference type="InterPro" id="IPR023616">
    <property type="entry name" value="Cyt_c_oxase-like_su1_dom"/>
</dbReference>
<comment type="catalytic activity">
    <reaction evidence="17 19">
        <text>4 Fe(II)-[cytochrome c] + O2 + 8 H(+)(in) = 4 Fe(III)-[cytochrome c] + 2 H2O + 4 H(+)(out)</text>
        <dbReference type="Rhea" id="RHEA:11436"/>
        <dbReference type="Rhea" id="RHEA-COMP:10350"/>
        <dbReference type="Rhea" id="RHEA-COMP:14399"/>
        <dbReference type="ChEBI" id="CHEBI:15377"/>
        <dbReference type="ChEBI" id="CHEBI:15378"/>
        <dbReference type="ChEBI" id="CHEBI:15379"/>
        <dbReference type="ChEBI" id="CHEBI:29033"/>
        <dbReference type="ChEBI" id="CHEBI:29034"/>
        <dbReference type="EC" id="7.1.1.9"/>
    </reaction>
</comment>
<dbReference type="AlphaFoldDB" id="A0A506Y654"/>
<keyword evidence="8 18" id="KW-0812">Transmembrane</keyword>
<feature type="transmembrane region" description="Helical" evidence="19">
    <location>
        <begin position="351"/>
        <end position="373"/>
    </location>
</feature>
<evidence type="ECO:0000256" key="13">
    <source>
        <dbReference type="ARBA" id="ARBA00023004"/>
    </source>
</evidence>
<dbReference type="SUPFAM" id="SSF81442">
    <property type="entry name" value="Cytochrome c oxidase subunit I-like"/>
    <property type="match status" value="1"/>
</dbReference>
<keyword evidence="12 19" id="KW-1133">Transmembrane helix</keyword>
<evidence type="ECO:0000256" key="17">
    <source>
        <dbReference type="ARBA" id="ARBA00047816"/>
    </source>
</evidence>
<keyword evidence="9 19" id="KW-0479">Metal-binding</keyword>
<feature type="transmembrane region" description="Helical" evidence="19">
    <location>
        <begin position="76"/>
        <end position="102"/>
    </location>
</feature>
<dbReference type="OrthoDB" id="9803294at2"/>
<feature type="transmembrane region" description="Helical" evidence="19">
    <location>
        <begin position="289"/>
        <end position="309"/>
    </location>
</feature>
<evidence type="ECO:0000256" key="4">
    <source>
        <dbReference type="ARBA" id="ARBA00022448"/>
    </source>
</evidence>
<dbReference type="GO" id="GO:0046872">
    <property type="term" value="F:metal ion binding"/>
    <property type="evidence" value="ECO:0007669"/>
    <property type="project" value="UniProtKB-KW"/>
</dbReference>
<evidence type="ECO:0000256" key="11">
    <source>
        <dbReference type="ARBA" id="ARBA00022982"/>
    </source>
</evidence>
<dbReference type="EC" id="7.1.1.9" evidence="19"/>
<dbReference type="CDD" id="cd01662">
    <property type="entry name" value="Ubiquinol_Oxidase_I"/>
    <property type="match status" value="1"/>
</dbReference>
<dbReference type="InterPro" id="IPR000883">
    <property type="entry name" value="Cyt_C_Oxase_1"/>
</dbReference>
<name>A0A506Y654_9MICO</name>
<dbReference type="Gene3D" id="1.20.210.10">
    <property type="entry name" value="Cytochrome c oxidase-like, subunit I domain"/>
    <property type="match status" value="1"/>
</dbReference>
<feature type="region of interest" description="Disordered" evidence="20">
    <location>
        <begin position="547"/>
        <end position="569"/>
    </location>
</feature>
<evidence type="ECO:0000256" key="7">
    <source>
        <dbReference type="ARBA" id="ARBA00022660"/>
    </source>
</evidence>
<keyword evidence="11 18" id="KW-0249">Electron transport</keyword>
<dbReference type="UniPathway" id="UPA00705"/>
<dbReference type="EMBL" id="VHQG01000001">
    <property type="protein sequence ID" value="TPW77502.1"/>
    <property type="molecule type" value="Genomic_DNA"/>
</dbReference>
<evidence type="ECO:0000256" key="16">
    <source>
        <dbReference type="ARBA" id="ARBA00025218"/>
    </source>
</evidence>
<dbReference type="GO" id="GO:0020037">
    <property type="term" value="F:heme binding"/>
    <property type="evidence" value="ECO:0007669"/>
    <property type="project" value="InterPro"/>
</dbReference>
<evidence type="ECO:0000256" key="5">
    <source>
        <dbReference type="ARBA" id="ARBA00022475"/>
    </source>
</evidence>
<keyword evidence="23" id="KW-1185">Reference proteome</keyword>
<feature type="transmembrane region" description="Helical" evidence="19">
    <location>
        <begin position="163"/>
        <end position="189"/>
    </location>
</feature>
<dbReference type="Pfam" id="PF00115">
    <property type="entry name" value="COX1"/>
    <property type="match status" value="1"/>
</dbReference>
<evidence type="ECO:0000256" key="15">
    <source>
        <dbReference type="ARBA" id="ARBA00023136"/>
    </source>
</evidence>
<dbReference type="FunFam" id="1.20.210.10:FF:000003">
    <property type="entry name" value="Cytochrome c oxidase subunit 1"/>
    <property type="match status" value="1"/>
</dbReference>
<evidence type="ECO:0000256" key="18">
    <source>
        <dbReference type="RuleBase" id="RU000370"/>
    </source>
</evidence>
<keyword evidence="4 18" id="KW-0813">Transport</keyword>
<dbReference type="Proteomes" id="UP000316252">
    <property type="component" value="Unassembled WGS sequence"/>
</dbReference>
<comment type="caution">
    <text evidence="22">The sequence shown here is derived from an EMBL/GenBank/DDBJ whole genome shotgun (WGS) entry which is preliminary data.</text>
</comment>
<proteinExistence type="inferred from homology"/>
<dbReference type="GO" id="GO:0006119">
    <property type="term" value="P:oxidative phosphorylation"/>
    <property type="evidence" value="ECO:0007669"/>
    <property type="project" value="UniProtKB-UniPathway"/>
</dbReference>
<comment type="function">
    <text evidence="16 19">Cytochrome c oxidase is the component of the respiratory chain that catalyzes the reduction of oxygen to water. Subunits 1-3 form the functional core of the enzyme complex. CO I is the catalytic subunit of the enzyme. Electrons originating in cytochrome c are transferred via the copper A center of subunit 2 and heme A of subunit 1 to the bimetallic center formed by heme A3 and copper B.</text>
</comment>
<dbReference type="PRINTS" id="PR01165">
    <property type="entry name" value="CYCOXIDASEI"/>
</dbReference>
<feature type="transmembrane region" description="Helical" evidence="19">
    <location>
        <begin position="201"/>
        <end position="227"/>
    </location>
</feature>
<comment type="similarity">
    <text evidence="3 18">Belongs to the heme-copper respiratory oxidase family.</text>
</comment>
<dbReference type="PANTHER" id="PTHR10422">
    <property type="entry name" value="CYTOCHROME C OXIDASE SUBUNIT 1"/>
    <property type="match status" value="1"/>
</dbReference>
<organism evidence="22 23">
    <name type="scientific">Schumannella soli</name>
    <dbReference type="NCBI Taxonomy" id="2590779"/>
    <lineage>
        <taxon>Bacteria</taxon>
        <taxon>Bacillati</taxon>
        <taxon>Actinomycetota</taxon>
        <taxon>Actinomycetes</taxon>
        <taxon>Micrococcales</taxon>
        <taxon>Microbacteriaceae</taxon>
        <taxon>Schumannella</taxon>
    </lineage>
</organism>
<evidence type="ECO:0000256" key="19">
    <source>
        <dbReference type="RuleBase" id="RU363061"/>
    </source>
</evidence>
<sequence length="569" mass="63271">MTSTIGAVQRVESRRTRSRIVSWVTTTDHKTIGYLYLMTSFAFFCLGGVMALVIRAELFAPGLDLLSTREQYNQLFTMHGTIMLLMFATPLFAGFANVVMPLQIGAPDVAFPRLNAFAYWLFLFGSIIAVSGFFSPYGSASFGWTAYTPLSTDTFSPGVGGSLWVFGLAMTGFGTILGSVNFITTIITMRAPGMTMFRMPVFTWNVLITSILVLLAFPVLAAALFALGADRSFGAHLLDPSNGGTLLWQHLFWFFGHPEVYVIALPFFGIISEVLPVFSRKPIFGYRTLVYATIAIAALSVTVWAHHMYVTGSVLLPFFALLTMLIAVPTGVKIFNWIGTMWRGSVTFETPIVWAIGFLVTFTFGGLTGVILASPPLDFQVSDTYFVVAHFHYVVFGTVVFAMFSGFYFWWPKWTGRMLNERLGKIHFWLLFIGFHMTFLIQHWLGVMGMPRRYAQYRLEDGFTWMNQLSTVGAMILGASLLPFFYNVWITARRAPVVEVDDPWGFARSLEWATSCPPPRHNFTSIPRIRSESPAFDLHHPEAGLPVGIGPAKDAPEAPTLDAGSGEVK</sequence>
<keyword evidence="7 18" id="KW-0679">Respiratory chain</keyword>
<evidence type="ECO:0000256" key="2">
    <source>
        <dbReference type="ARBA" id="ARBA00004673"/>
    </source>
</evidence>
<feature type="domain" description="Cytochrome oxidase subunit I profile" evidence="21">
    <location>
        <begin position="17"/>
        <end position="530"/>
    </location>
</feature>
<reference evidence="22 23" key="1">
    <citation type="submission" date="2019-06" db="EMBL/GenBank/DDBJ databases">
        <authorList>
            <person name="Li F."/>
        </authorList>
    </citation>
    <scope>NUCLEOTIDE SEQUENCE [LARGE SCALE GENOMIC DNA]</scope>
    <source>
        <strain evidence="22 23">10F1D-1</strain>
    </source>
</reference>
<keyword evidence="22" id="KW-0560">Oxidoreductase</keyword>
<evidence type="ECO:0000256" key="6">
    <source>
        <dbReference type="ARBA" id="ARBA00022617"/>
    </source>
</evidence>
<dbReference type="NCBIfam" id="TIGR02891">
    <property type="entry name" value="CtaD_CoxA"/>
    <property type="match status" value="1"/>
</dbReference>
<dbReference type="GO" id="GO:0016491">
    <property type="term" value="F:oxidoreductase activity"/>
    <property type="evidence" value="ECO:0007669"/>
    <property type="project" value="UniProtKB-KW"/>
</dbReference>
<dbReference type="GO" id="GO:0004129">
    <property type="term" value="F:cytochrome-c oxidase activity"/>
    <property type="evidence" value="ECO:0007669"/>
    <property type="project" value="UniProtKB-EC"/>
</dbReference>
<dbReference type="InterPro" id="IPR023615">
    <property type="entry name" value="Cyt_c_Oxase_su1_BS"/>
</dbReference>
<dbReference type="PROSITE" id="PS00077">
    <property type="entry name" value="COX1_CUB"/>
    <property type="match status" value="1"/>
</dbReference>
<feature type="transmembrane region" description="Helical" evidence="19">
    <location>
        <begin position="423"/>
        <end position="445"/>
    </location>
</feature>